<dbReference type="Proteomes" id="UP000308230">
    <property type="component" value="Unassembled WGS sequence"/>
</dbReference>
<evidence type="ECO:0000313" key="2">
    <source>
        <dbReference type="EMBL" id="TLS38747.1"/>
    </source>
</evidence>
<dbReference type="AlphaFoldDB" id="A0A5R9F5F1"/>
<sequence length="64" mass="7373">MKKNCLFCKKEFEVKPGDPQYRKLLANKAKSYVCKRCNQSLQTEASAATGLHPDQIDEHDKFLK</sequence>
<dbReference type="OrthoDB" id="2989868at2"/>
<gene>
    <name evidence="2" type="ORF">FCL54_00050</name>
</gene>
<dbReference type="RefSeq" id="WP_138121905.1">
    <property type="nucleotide sequence ID" value="NZ_SWLG01000001.1"/>
</dbReference>
<evidence type="ECO:0000313" key="3">
    <source>
        <dbReference type="Proteomes" id="UP000308230"/>
    </source>
</evidence>
<keyword evidence="3" id="KW-1185">Reference proteome</keyword>
<reference evidence="2 3" key="1">
    <citation type="submission" date="2019-04" db="EMBL/GenBank/DDBJ databases">
        <title>Bacillus caeni sp. nov., a bacterium isolated from mangrove sediment.</title>
        <authorList>
            <person name="Huang H."/>
            <person name="Mo K."/>
            <person name="Hu Y."/>
        </authorList>
    </citation>
    <scope>NUCLEOTIDE SEQUENCE [LARGE SCALE GENOMIC DNA]</scope>
    <source>
        <strain evidence="2 3">HB172195</strain>
    </source>
</reference>
<accession>A0A5R9F5F1</accession>
<evidence type="ECO:0000256" key="1">
    <source>
        <dbReference type="SAM" id="MobiDB-lite"/>
    </source>
</evidence>
<proteinExistence type="predicted"/>
<dbReference type="EMBL" id="SWLG01000001">
    <property type="protein sequence ID" value="TLS38747.1"/>
    <property type="molecule type" value="Genomic_DNA"/>
</dbReference>
<protein>
    <submittedName>
        <fullName evidence="2">DUF2197 domain-containing protein</fullName>
    </submittedName>
</protein>
<feature type="region of interest" description="Disordered" evidence="1">
    <location>
        <begin position="44"/>
        <end position="64"/>
    </location>
</feature>
<organism evidence="2 3">
    <name type="scientific">Exobacillus caeni</name>
    <dbReference type="NCBI Taxonomy" id="2574798"/>
    <lineage>
        <taxon>Bacteria</taxon>
        <taxon>Bacillati</taxon>
        <taxon>Bacillota</taxon>
        <taxon>Bacilli</taxon>
        <taxon>Bacillales</taxon>
        <taxon>Guptibacillaceae</taxon>
        <taxon>Exobacillus</taxon>
    </lineage>
</organism>
<feature type="compositionally biased region" description="Basic and acidic residues" evidence="1">
    <location>
        <begin position="54"/>
        <end position="64"/>
    </location>
</feature>
<comment type="caution">
    <text evidence="2">The sequence shown here is derived from an EMBL/GenBank/DDBJ whole genome shotgun (WGS) entry which is preliminary data.</text>
</comment>
<name>A0A5R9F5F1_9BACL</name>